<evidence type="ECO:0000313" key="2">
    <source>
        <dbReference type="Proteomes" id="UP000095282"/>
    </source>
</evidence>
<keyword evidence="2" id="KW-1185">Reference proteome</keyword>
<dbReference type="SMART" id="SM00256">
    <property type="entry name" value="FBOX"/>
    <property type="match status" value="1"/>
</dbReference>
<dbReference type="Pfam" id="PF01827">
    <property type="entry name" value="FTH"/>
    <property type="match status" value="1"/>
</dbReference>
<sequence length="425" mass="49789">MSKFIENLPSAIEVWMFYKRKEEKSGLYEKLCDVIGENGISEESFIKLFDTMTMENGESKRKEIRQLVTKNQANLRICILSDVIDKKSIVESVLSITKMIGTHDIDSHDFEFWFNRFSSGNWSLYRKTFSDLPIEVVESIVEDLDFPSQMRLRRVSHGLRNIVDQMTPSIDQIDIYIERQGSQNTLNLSIRKSKGPESDIYWGPSYHGEDNLKKAFDGMKVLLSNPRLRLESFIWKNESSSEIDDEFIDVINSLNHKIEIRDLAAKLNGDSMVDLMEAIKPGILEEIDFYGNFNQIQFDRLVQLEQWKKAKMIYLCEFIPDFTPHFRHFQNFEDVTVQVKSVSMDDILLVKNLLIQNDKFKKFAISVEEDKPSESEIEETLGLSEMHFNEEDEWFYGRYDIPGTNDYLNVIIDDYRIKFLRITSD</sequence>
<dbReference type="Proteomes" id="UP000095282">
    <property type="component" value="Unplaced"/>
</dbReference>
<dbReference type="WBParaSite" id="Csp11.Scaffold629.g9584.t2">
    <property type="protein sequence ID" value="Csp11.Scaffold629.g9584.t2"/>
    <property type="gene ID" value="Csp11.Scaffold629.g9584"/>
</dbReference>
<feature type="domain" description="F-box" evidence="1">
    <location>
        <begin position="126"/>
        <end position="173"/>
    </location>
</feature>
<dbReference type="PROSITE" id="PS50181">
    <property type="entry name" value="FBOX"/>
    <property type="match status" value="1"/>
</dbReference>
<accession>A0A1I7UI77</accession>
<name>A0A1I7UI77_9PELO</name>
<dbReference type="InterPro" id="IPR040161">
    <property type="entry name" value="FB224"/>
</dbReference>
<dbReference type="SUPFAM" id="SSF81383">
    <property type="entry name" value="F-box domain"/>
    <property type="match status" value="1"/>
</dbReference>
<evidence type="ECO:0000259" key="1">
    <source>
        <dbReference type="PROSITE" id="PS50181"/>
    </source>
</evidence>
<dbReference type="Pfam" id="PF17906">
    <property type="entry name" value="HTH_48"/>
    <property type="match status" value="1"/>
</dbReference>
<dbReference type="InterPro" id="IPR001810">
    <property type="entry name" value="F-box_dom"/>
</dbReference>
<dbReference type="AlphaFoldDB" id="A0A1I7UI77"/>
<reference evidence="3" key="1">
    <citation type="submission" date="2016-11" db="UniProtKB">
        <authorList>
            <consortium name="WormBaseParasite"/>
        </authorList>
    </citation>
    <scope>IDENTIFICATION</scope>
</reference>
<dbReference type="PANTHER" id="PTHR23015:SF4">
    <property type="entry name" value="DUF38 DOMAIN-CONTAINING PROTEIN-RELATED"/>
    <property type="match status" value="1"/>
</dbReference>
<dbReference type="InterPro" id="IPR036047">
    <property type="entry name" value="F-box-like_dom_sf"/>
</dbReference>
<organism evidence="2 3">
    <name type="scientific">Caenorhabditis tropicalis</name>
    <dbReference type="NCBI Taxonomy" id="1561998"/>
    <lineage>
        <taxon>Eukaryota</taxon>
        <taxon>Metazoa</taxon>
        <taxon>Ecdysozoa</taxon>
        <taxon>Nematoda</taxon>
        <taxon>Chromadorea</taxon>
        <taxon>Rhabditida</taxon>
        <taxon>Rhabditina</taxon>
        <taxon>Rhabditomorpha</taxon>
        <taxon>Rhabditoidea</taxon>
        <taxon>Rhabditidae</taxon>
        <taxon>Peloderinae</taxon>
        <taxon>Caenorhabditis</taxon>
    </lineage>
</organism>
<dbReference type="InterPro" id="IPR002900">
    <property type="entry name" value="DUF38/FTH_CAE_spp"/>
</dbReference>
<evidence type="ECO:0000313" key="3">
    <source>
        <dbReference type="WBParaSite" id="Csp11.Scaffold629.g9584.t2"/>
    </source>
</evidence>
<dbReference type="Pfam" id="PF00646">
    <property type="entry name" value="F-box"/>
    <property type="match status" value="1"/>
</dbReference>
<dbReference type="GO" id="GO:0045087">
    <property type="term" value="P:innate immune response"/>
    <property type="evidence" value="ECO:0007669"/>
    <property type="project" value="TreeGrafter"/>
</dbReference>
<proteinExistence type="predicted"/>
<dbReference type="InterPro" id="IPR041426">
    <property type="entry name" value="Mos1_HTH"/>
</dbReference>
<dbReference type="PANTHER" id="PTHR23015">
    <property type="entry name" value="UNCHARACTERIZED C.ELEGANS PROTEIN"/>
    <property type="match status" value="1"/>
</dbReference>
<dbReference type="CDD" id="cd22150">
    <property type="entry name" value="F-box_CeFBXA-like"/>
    <property type="match status" value="1"/>
</dbReference>
<protein>
    <submittedName>
        <fullName evidence="3">F-box domain-containing protein</fullName>
    </submittedName>
</protein>